<dbReference type="RefSeq" id="WP_068486381.1">
    <property type="nucleotide sequence ID" value="NZ_CP018760.1"/>
</dbReference>
<comment type="caution">
    <text evidence="2">The sequence shown here is derived from an EMBL/GenBank/DDBJ whole genome shotgun (WGS) entry which is preliminary data.</text>
</comment>
<evidence type="ECO:0000313" key="3">
    <source>
        <dbReference type="Proteomes" id="UP000092164"/>
    </source>
</evidence>
<protein>
    <submittedName>
        <fullName evidence="2">Uncharacterized protein</fullName>
    </submittedName>
</protein>
<dbReference type="EMBL" id="LZFP01000045">
    <property type="protein sequence ID" value="OBR36668.1"/>
    <property type="molecule type" value="Genomic_DNA"/>
</dbReference>
<sequence length="86" mass="9974">MKSIILLTALFFTTFLVQAQANNENISVVIETVQVEKVQTIESNEFFFPMMETQNKIEVARLYKNKNNRIINALEFKTKMNNAKLS</sequence>
<reference evidence="3" key="1">
    <citation type="submission" date="2016-06" db="EMBL/GenBank/DDBJ databases">
        <authorList>
            <person name="Zhan P."/>
        </authorList>
    </citation>
    <scope>NUCLEOTIDE SEQUENCE [LARGE SCALE GENOMIC DNA]</scope>
    <source>
        <strain evidence="3">T28</strain>
    </source>
</reference>
<keyword evidence="1" id="KW-0732">Signal</keyword>
<name>A0A1B7Z1V8_9FLAO</name>
<dbReference type="Proteomes" id="UP000092164">
    <property type="component" value="Unassembled WGS sequence"/>
</dbReference>
<evidence type="ECO:0000256" key="1">
    <source>
        <dbReference type="SAM" id="SignalP"/>
    </source>
</evidence>
<organism evidence="2 3">
    <name type="scientific">Maribacter hydrothermalis</name>
    <dbReference type="NCBI Taxonomy" id="1836467"/>
    <lineage>
        <taxon>Bacteria</taxon>
        <taxon>Pseudomonadati</taxon>
        <taxon>Bacteroidota</taxon>
        <taxon>Flavobacteriia</taxon>
        <taxon>Flavobacteriales</taxon>
        <taxon>Flavobacteriaceae</taxon>
        <taxon>Maribacter</taxon>
    </lineage>
</organism>
<feature type="chain" id="PRO_5008602184" evidence="1">
    <location>
        <begin position="20"/>
        <end position="86"/>
    </location>
</feature>
<dbReference type="AlphaFoldDB" id="A0A1B7Z1V8"/>
<dbReference type="STRING" id="1836467.BTR34_13740"/>
<dbReference type="OrthoDB" id="1448952at2"/>
<feature type="signal peptide" evidence="1">
    <location>
        <begin position="1"/>
        <end position="19"/>
    </location>
</feature>
<dbReference type="KEGG" id="mart:BTR34_13740"/>
<keyword evidence="3" id="KW-1185">Reference proteome</keyword>
<evidence type="ECO:0000313" key="2">
    <source>
        <dbReference type="EMBL" id="OBR36668.1"/>
    </source>
</evidence>
<proteinExistence type="predicted"/>
<gene>
    <name evidence="2" type="ORF">A9200_09635</name>
</gene>
<accession>A0A1B7Z1V8</accession>